<evidence type="ECO:0000313" key="2">
    <source>
        <dbReference type="EMBL" id="JAD94086.1"/>
    </source>
</evidence>
<organism evidence="2">
    <name type="scientific">Arundo donax</name>
    <name type="common">Giant reed</name>
    <name type="synonym">Donax arundinaceus</name>
    <dbReference type="NCBI Taxonomy" id="35708"/>
    <lineage>
        <taxon>Eukaryota</taxon>
        <taxon>Viridiplantae</taxon>
        <taxon>Streptophyta</taxon>
        <taxon>Embryophyta</taxon>
        <taxon>Tracheophyta</taxon>
        <taxon>Spermatophyta</taxon>
        <taxon>Magnoliopsida</taxon>
        <taxon>Liliopsida</taxon>
        <taxon>Poales</taxon>
        <taxon>Poaceae</taxon>
        <taxon>PACMAD clade</taxon>
        <taxon>Arundinoideae</taxon>
        <taxon>Arundineae</taxon>
        <taxon>Arundo</taxon>
    </lineage>
</organism>
<protein>
    <submittedName>
        <fullName evidence="2">Uncharacterized protein</fullName>
    </submittedName>
</protein>
<accession>A0A0A9E243</accession>
<reference evidence="2" key="2">
    <citation type="journal article" date="2015" name="Data Brief">
        <title>Shoot transcriptome of the giant reed, Arundo donax.</title>
        <authorList>
            <person name="Barrero R.A."/>
            <person name="Guerrero F.D."/>
            <person name="Moolhuijzen P."/>
            <person name="Goolsby J.A."/>
            <person name="Tidwell J."/>
            <person name="Bellgard S.E."/>
            <person name="Bellgard M.I."/>
        </authorList>
    </citation>
    <scope>NUCLEOTIDE SEQUENCE</scope>
    <source>
        <tissue evidence="2">Shoot tissue taken approximately 20 cm above the soil surface</tissue>
    </source>
</reference>
<name>A0A0A9E243_ARUDO</name>
<feature type="region of interest" description="Disordered" evidence="1">
    <location>
        <begin position="1"/>
        <end position="42"/>
    </location>
</feature>
<feature type="compositionally biased region" description="Low complexity" evidence="1">
    <location>
        <begin position="15"/>
        <end position="37"/>
    </location>
</feature>
<reference evidence="2" key="1">
    <citation type="submission" date="2014-09" db="EMBL/GenBank/DDBJ databases">
        <authorList>
            <person name="Magalhaes I.L.F."/>
            <person name="Oliveira U."/>
            <person name="Santos F.R."/>
            <person name="Vidigal T.H.D.A."/>
            <person name="Brescovit A.D."/>
            <person name="Santos A.J."/>
        </authorList>
    </citation>
    <scope>NUCLEOTIDE SEQUENCE</scope>
    <source>
        <tissue evidence="2">Shoot tissue taken approximately 20 cm above the soil surface</tissue>
    </source>
</reference>
<proteinExistence type="predicted"/>
<dbReference type="EMBL" id="GBRH01203809">
    <property type="protein sequence ID" value="JAD94086.1"/>
    <property type="molecule type" value="Transcribed_RNA"/>
</dbReference>
<feature type="region of interest" description="Disordered" evidence="1">
    <location>
        <begin position="59"/>
        <end position="95"/>
    </location>
</feature>
<sequence>MSAAAGSPSAVPLEPASRSLRAGAARAAAPEPTCTAAVDSPGTAPLDLVCATAARSPLGGAAGACVSKPPHQSPLEPPHRESQIEGGMRGGARGP</sequence>
<dbReference type="AlphaFoldDB" id="A0A0A9E243"/>
<evidence type="ECO:0000256" key="1">
    <source>
        <dbReference type="SAM" id="MobiDB-lite"/>
    </source>
</evidence>